<dbReference type="GO" id="GO:0022857">
    <property type="term" value="F:transmembrane transporter activity"/>
    <property type="evidence" value="ECO:0007669"/>
    <property type="project" value="InterPro"/>
</dbReference>
<dbReference type="OrthoDB" id="4474610at2"/>
<feature type="transmembrane region" description="Helical" evidence="6">
    <location>
        <begin position="186"/>
        <end position="205"/>
    </location>
</feature>
<dbReference type="HOGENOM" id="CLU_001265_5_1_11"/>
<dbReference type="GO" id="GO:0005886">
    <property type="term" value="C:plasma membrane"/>
    <property type="evidence" value="ECO:0007669"/>
    <property type="project" value="UniProtKB-SubCell"/>
</dbReference>
<dbReference type="RefSeq" id="WP_005514991.1">
    <property type="nucleotide sequence ID" value="NZ_CM001149.1"/>
</dbReference>
<feature type="transmembrane region" description="Helical" evidence="6">
    <location>
        <begin position="313"/>
        <end position="332"/>
    </location>
</feature>
<comment type="subcellular location">
    <subcellularLocation>
        <location evidence="1">Cell membrane</location>
        <topology evidence="1">Multi-pass membrane protein</topology>
    </subcellularLocation>
</comment>
<evidence type="ECO:0000313" key="9">
    <source>
        <dbReference type="Proteomes" id="UP000004245"/>
    </source>
</evidence>
<feature type="transmembrane region" description="Helical" evidence="6">
    <location>
        <begin position="281"/>
        <end position="301"/>
    </location>
</feature>
<evidence type="ECO:0000256" key="5">
    <source>
        <dbReference type="SAM" id="MobiDB-lite"/>
    </source>
</evidence>
<feature type="compositionally biased region" description="Polar residues" evidence="5">
    <location>
        <begin position="1"/>
        <end position="17"/>
    </location>
</feature>
<evidence type="ECO:0000313" key="8">
    <source>
        <dbReference type="EMBL" id="EGD22702.1"/>
    </source>
</evidence>
<feature type="transmembrane region" description="Helical" evidence="6">
    <location>
        <begin position="408"/>
        <end position="429"/>
    </location>
</feature>
<keyword evidence="4 6" id="KW-0472">Membrane</keyword>
<feature type="region of interest" description="Disordered" evidence="5">
    <location>
        <begin position="1"/>
        <end position="24"/>
    </location>
</feature>
<feature type="transmembrane region" description="Helical" evidence="6">
    <location>
        <begin position="338"/>
        <end position="361"/>
    </location>
</feature>
<evidence type="ECO:0000256" key="4">
    <source>
        <dbReference type="ARBA" id="ARBA00023136"/>
    </source>
</evidence>
<dbReference type="EMBL" id="ADNW02000017">
    <property type="protein sequence ID" value="EGD22702.1"/>
    <property type="molecule type" value="Genomic_DNA"/>
</dbReference>
<feature type="transmembrane region" description="Helical" evidence="6">
    <location>
        <begin position="240"/>
        <end position="261"/>
    </location>
</feature>
<dbReference type="PANTHER" id="PTHR11662:SF450">
    <property type="entry name" value="BLR1003 PROTEIN"/>
    <property type="match status" value="1"/>
</dbReference>
<dbReference type="InterPro" id="IPR011701">
    <property type="entry name" value="MFS"/>
</dbReference>
<sequence>MTSTPETDQTVATSTTPDRAGAPRPRRRAAAIVLMLFGFLLLNYADKVVVGITGIPIIKELGITREQFGLVQSSFFWLFAVGAIIGGLLLTRIPARWLLAGVALLWVVSLAPLMGSVTFGVLIASRVLLGFAEGPATAMATTVVHSWFPADKRALPTSIVQAGAGIGAFIASPTLTWLLVNHSWHAPYIALVAVGIVWAVLWVFVGGTGEYASDRAQAHTVAGPLPDRVPYLRLFGSPTILGLLVLFFTTYCSTALKVSWLPLYLQEGLGYTTEESGILVALPYVAAAVIMITAGAISGWLTGRGMTSRVSRCLFASGLAVTGGISTLAFALMDRSALQMFVIVVGASAAGASYGLCFSALSDVVPARQRGVVMSVVVAVYSLGGLAAPLMLGRIIDSAETVADGYARGFVILGIVVVVGGVVSAFTTNPERDAARFRRAAGMDPALAR</sequence>
<evidence type="ECO:0000256" key="3">
    <source>
        <dbReference type="ARBA" id="ARBA00022989"/>
    </source>
</evidence>
<feature type="transmembrane region" description="Helical" evidence="6">
    <location>
        <begin position="373"/>
        <end position="396"/>
    </location>
</feature>
<feature type="transmembrane region" description="Helical" evidence="6">
    <location>
        <begin position="128"/>
        <end position="148"/>
    </location>
</feature>
<dbReference type="PROSITE" id="PS50850">
    <property type="entry name" value="MFS"/>
    <property type="match status" value="1"/>
</dbReference>
<feature type="transmembrane region" description="Helical" evidence="6">
    <location>
        <begin position="70"/>
        <end position="90"/>
    </location>
</feature>
<feature type="transmembrane region" description="Helical" evidence="6">
    <location>
        <begin position="97"/>
        <end position="122"/>
    </location>
</feature>
<dbReference type="PANTHER" id="PTHR11662">
    <property type="entry name" value="SOLUTE CARRIER FAMILY 17"/>
    <property type="match status" value="1"/>
</dbReference>
<evidence type="ECO:0000259" key="7">
    <source>
        <dbReference type="PROSITE" id="PS50850"/>
    </source>
</evidence>
<evidence type="ECO:0000256" key="1">
    <source>
        <dbReference type="ARBA" id="ARBA00004651"/>
    </source>
</evidence>
<dbReference type="InterPro" id="IPR020846">
    <property type="entry name" value="MFS_dom"/>
</dbReference>
<keyword evidence="3 6" id="KW-1133">Transmembrane helix</keyword>
<gene>
    <name evidence="8" type="ORF">HMPREF0724_13699</name>
</gene>
<feature type="transmembrane region" description="Helical" evidence="6">
    <location>
        <begin position="29"/>
        <end position="58"/>
    </location>
</feature>
<feature type="transmembrane region" description="Helical" evidence="6">
    <location>
        <begin position="160"/>
        <end position="180"/>
    </location>
</feature>
<keyword evidence="2 6" id="KW-0812">Transmembrane</keyword>
<reference evidence="8" key="1">
    <citation type="submission" date="2011-01" db="EMBL/GenBank/DDBJ databases">
        <authorList>
            <person name="Muzny D."/>
            <person name="Qin X."/>
            <person name="Buhay C."/>
            <person name="Dugan-Rocha S."/>
            <person name="Ding Y."/>
            <person name="Chen G."/>
            <person name="Hawes A."/>
            <person name="Holder M."/>
            <person name="Jhangiani S."/>
            <person name="Johnson A."/>
            <person name="Khan Z."/>
            <person name="Li Z."/>
            <person name="Liu W."/>
            <person name="Liu X."/>
            <person name="Perez L."/>
            <person name="Shen H."/>
            <person name="Wang Q."/>
            <person name="Watt J."/>
            <person name="Xi L."/>
            <person name="Xin Y."/>
            <person name="Zhou J."/>
            <person name="Deng J."/>
            <person name="Jiang H."/>
            <person name="Liu Y."/>
            <person name="Qu J."/>
            <person name="Song X.-Z."/>
            <person name="Zhang L."/>
            <person name="Villasana D."/>
            <person name="Johnson A."/>
            <person name="Liu J."/>
            <person name="Liyanage D."/>
            <person name="Lorensuhewa L."/>
            <person name="Robinson T."/>
            <person name="Song A."/>
            <person name="Song B.-B."/>
            <person name="Dinh H."/>
            <person name="Thornton R."/>
            <person name="Coyle M."/>
            <person name="Francisco L."/>
            <person name="Jackson L."/>
            <person name="Javaid M."/>
            <person name="Korchina V."/>
            <person name="Kovar C."/>
            <person name="Mata R."/>
            <person name="Mathew T."/>
            <person name="Ngo R."/>
            <person name="Nguyen L."/>
            <person name="Nguyen N."/>
            <person name="Okwuonu G."/>
            <person name="Ongeri F."/>
            <person name="Pham C."/>
            <person name="Simmons D."/>
            <person name="Wilczek-Boney K."/>
            <person name="Hale W."/>
            <person name="Jakkamsetti A."/>
            <person name="Pham P."/>
            <person name="Ruth R."/>
            <person name="San Lucas F."/>
            <person name="Warren J."/>
            <person name="Zhang J."/>
            <person name="Zhao Z."/>
            <person name="Zhou C."/>
            <person name="Zhu D."/>
            <person name="Lee S."/>
            <person name="Bess C."/>
            <person name="Blankenburg K."/>
            <person name="Forbes L."/>
            <person name="Fu Q."/>
            <person name="Gubbala S."/>
            <person name="Hirani K."/>
            <person name="Jayaseelan J.C."/>
            <person name="Lara F."/>
            <person name="Munidasa M."/>
            <person name="Palculict T."/>
            <person name="Patil S."/>
            <person name="Pu L.-L."/>
            <person name="Saada N."/>
            <person name="Tang L."/>
            <person name="Weissenberger G."/>
            <person name="Zhu Y."/>
            <person name="Hemphill L."/>
            <person name="Shang Y."/>
            <person name="Youmans B."/>
            <person name="Ayvaz T."/>
            <person name="Ross M."/>
            <person name="Santibanez J."/>
            <person name="Aqrawi P."/>
            <person name="Gross S."/>
            <person name="Joshi V."/>
            <person name="Fowler G."/>
            <person name="Nazareth L."/>
            <person name="Reid J."/>
            <person name="Worley K."/>
            <person name="Petrosino J."/>
            <person name="Highlander S."/>
            <person name="Gibbs R."/>
        </authorList>
    </citation>
    <scope>NUCLEOTIDE SEQUENCE [LARGE SCALE GENOMIC DNA]</scope>
    <source>
        <strain evidence="8">ATCC 33707</strain>
    </source>
</reference>
<comment type="caution">
    <text evidence="8">The sequence shown here is derived from an EMBL/GenBank/DDBJ whole genome shotgun (WGS) entry which is preliminary data.</text>
</comment>
<organism evidence="8 9">
    <name type="scientific">Prescottella equi ATCC 33707</name>
    <dbReference type="NCBI Taxonomy" id="525370"/>
    <lineage>
        <taxon>Bacteria</taxon>
        <taxon>Bacillati</taxon>
        <taxon>Actinomycetota</taxon>
        <taxon>Actinomycetes</taxon>
        <taxon>Mycobacteriales</taxon>
        <taxon>Nocardiaceae</taxon>
        <taxon>Prescottella</taxon>
    </lineage>
</organism>
<dbReference type="SUPFAM" id="SSF103473">
    <property type="entry name" value="MFS general substrate transporter"/>
    <property type="match status" value="1"/>
</dbReference>
<dbReference type="InterPro" id="IPR050382">
    <property type="entry name" value="MFS_Na/Anion_cotransporter"/>
</dbReference>
<dbReference type="Pfam" id="PF07690">
    <property type="entry name" value="MFS_1"/>
    <property type="match status" value="1"/>
</dbReference>
<proteinExistence type="predicted"/>
<dbReference type="Gene3D" id="1.20.1250.20">
    <property type="entry name" value="MFS general substrate transporter like domains"/>
    <property type="match status" value="2"/>
</dbReference>
<dbReference type="InterPro" id="IPR036259">
    <property type="entry name" value="MFS_trans_sf"/>
</dbReference>
<protein>
    <submittedName>
        <fullName evidence="8">Transporter, major facilitator family protein</fullName>
    </submittedName>
</protein>
<evidence type="ECO:0000256" key="6">
    <source>
        <dbReference type="SAM" id="Phobius"/>
    </source>
</evidence>
<accession>E9T571</accession>
<keyword evidence="9" id="KW-1185">Reference proteome</keyword>
<dbReference type="Proteomes" id="UP000004245">
    <property type="component" value="Unassembled WGS sequence"/>
</dbReference>
<dbReference type="AlphaFoldDB" id="E9T571"/>
<name>E9T571_RHOHA</name>
<feature type="domain" description="Major facilitator superfamily (MFS) profile" evidence="7">
    <location>
        <begin position="31"/>
        <end position="432"/>
    </location>
</feature>
<evidence type="ECO:0000256" key="2">
    <source>
        <dbReference type="ARBA" id="ARBA00022692"/>
    </source>
</evidence>